<dbReference type="AlphaFoldDB" id="A0A834MPL0"/>
<protein>
    <submittedName>
        <fullName evidence="1">Uncharacterized protein</fullName>
    </submittedName>
</protein>
<keyword evidence="2" id="KW-1185">Reference proteome</keyword>
<evidence type="ECO:0000313" key="1">
    <source>
        <dbReference type="EMBL" id="KAF7380180.1"/>
    </source>
</evidence>
<dbReference type="Proteomes" id="UP000614350">
    <property type="component" value="Unassembled WGS sequence"/>
</dbReference>
<name>A0A834MPL0_VESVU</name>
<evidence type="ECO:0000313" key="2">
    <source>
        <dbReference type="Proteomes" id="UP000614350"/>
    </source>
</evidence>
<gene>
    <name evidence="1" type="ORF">HZH66_014535</name>
</gene>
<organism evidence="1 2">
    <name type="scientific">Vespula vulgaris</name>
    <name type="common">Yellow jacket</name>
    <name type="synonym">Wasp</name>
    <dbReference type="NCBI Taxonomy" id="7454"/>
    <lineage>
        <taxon>Eukaryota</taxon>
        <taxon>Metazoa</taxon>
        <taxon>Ecdysozoa</taxon>
        <taxon>Arthropoda</taxon>
        <taxon>Hexapoda</taxon>
        <taxon>Insecta</taxon>
        <taxon>Pterygota</taxon>
        <taxon>Neoptera</taxon>
        <taxon>Endopterygota</taxon>
        <taxon>Hymenoptera</taxon>
        <taxon>Apocrita</taxon>
        <taxon>Aculeata</taxon>
        <taxon>Vespoidea</taxon>
        <taxon>Vespidae</taxon>
        <taxon>Vespinae</taxon>
        <taxon>Vespula</taxon>
    </lineage>
</organism>
<reference evidence="1" key="1">
    <citation type="journal article" date="2020" name="G3 (Bethesda)">
        <title>High-Quality Assemblies for Three Invasive Social Wasps from the &lt;i&gt;Vespula&lt;/i&gt; Genus.</title>
        <authorList>
            <person name="Harrop T.W.R."/>
            <person name="Guhlin J."/>
            <person name="McLaughlin G.M."/>
            <person name="Permina E."/>
            <person name="Stockwell P."/>
            <person name="Gilligan J."/>
            <person name="Le Lec M.F."/>
            <person name="Gruber M.A.M."/>
            <person name="Quinn O."/>
            <person name="Lovegrove M."/>
            <person name="Duncan E.J."/>
            <person name="Remnant E.J."/>
            <person name="Van Eeckhoven J."/>
            <person name="Graham B."/>
            <person name="Knapp R.A."/>
            <person name="Langford K.W."/>
            <person name="Kronenberg Z."/>
            <person name="Press M.O."/>
            <person name="Eacker S.M."/>
            <person name="Wilson-Rankin E.E."/>
            <person name="Purcell J."/>
            <person name="Lester P.J."/>
            <person name="Dearden P.K."/>
        </authorList>
    </citation>
    <scope>NUCLEOTIDE SEQUENCE</scope>
    <source>
        <strain evidence="1">Marl-1</strain>
    </source>
</reference>
<sequence>MRAGRATLHLPRILDERYYVPLRTTLTRLTEKYRRSLRPLGTKSNIRGSLGFLESFERFPGYLSTSYREETIDSLARFEIYASSVSGTSDLIRAHYLECTYTPVNSSSTEVTHEFSENECLNMQIEFLPLENSPAKSFDRPRCKNLMMYPGMGGTRLGVSQSILLAQPSKESHRIGEALANDTHKIPHASFYVETETDKSTDEGQTRLITFGMPIVIAT</sequence>
<accession>A0A834MPL0</accession>
<comment type="caution">
    <text evidence="1">The sequence shown here is derived from an EMBL/GenBank/DDBJ whole genome shotgun (WGS) entry which is preliminary data.</text>
</comment>
<dbReference type="EMBL" id="JACSEA010000022">
    <property type="protein sequence ID" value="KAF7380180.1"/>
    <property type="molecule type" value="Genomic_DNA"/>
</dbReference>
<proteinExistence type="predicted"/>